<evidence type="ECO:0000313" key="1">
    <source>
        <dbReference type="EMBL" id="KAH3868818.1"/>
    </source>
</evidence>
<dbReference type="EMBL" id="JAIWYP010000002">
    <property type="protein sequence ID" value="KAH3868818.1"/>
    <property type="molecule type" value="Genomic_DNA"/>
</dbReference>
<dbReference type="AlphaFoldDB" id="A0A9D4M3F4"/>
<proteinExistence type="predicted"/>
<gene>
    <name evidence="1" type="ORF">DPMN_031972</name>
</gene>
<sequence length="130" mass="15320">MKSSESIELMHIILCMNQDEKEGCDNVMALVYLRRDTGRERERGERREERERGALEIERSRARERAIAQPRYRCDLSLSALRSLSLLSTRSPLSLRLYSRFARLSLSLSSYRLSLPPPYLEFLLRERGER</sequence>
<evidence type="ECO:0000313" key="2">
    <source>
        <dbReference type="Proteomes" id="UP000828390"/>
    </source>
</evidence>
<protein>
    <submittedName>
        <fullName evidence="1">Uncharacterized protein</fullName>
    </submittedName>
</protein>
<organism evidence="1 2">
    <name type="scientific">Dreissena polymorpha</name>
    <name type="common">Zebra mussel</name>
    <name type="synonym">Mytilus polymorpha</name>
    <dbReference type="NCBI Taxonomy" id="45954"/>
    <lineage>
        <taxon>Eukaryota</taxon>
        <taxon>Metazoa</taxon>
        <taxon>Spiralia</taxon>
        <taxon>Lophotrochozoa</taxon>
        <taxon>Mollusca</taxon>
        <taxon>Bivalvia</taxon>
        <taxon>Autobranchia</taxon>
        <taxon>Heteroconchia</taxon>
        <taxon>Euheterodonta</taxon>
        <taxon>Imparidentia</taxon>
        <taxon>Neoheterodontei</taxon>
        <taxon>Myida</taxon>
        <taxon>Dreissenoidea</taxon>
        <taxon>Dreissenidae</taxon>
        <taxon>Dreissena</taxon>
    </lineage>
</organism>
<reference evidence="1" key="1">
    <citation type="journal article" date="2019" name="bioRxiv">
        <title>The Genome of the Zebra Mussel, Dreissena polymorpha: A Resource for Invasive Species Research.</title>
        <authorList>
            <person name="McCartney M.A."/>
            <person name="Auch B."/>
            <person name="Kono T."/>
            <person name="Mallez S."/>
            <person name="Zhang Y."/>
            <person name="Obille A."/>
            <person name="Becker A."/>
            <person name="Abrahante J.E."/>
            <person name="Garbe J."/>
            <person name="Badalamenti J.P."/>
            <person name="Herman A."/>
            <person name="Mangelson H."/>
            <person name="Liachko I."/>
            <person name="Sullivan S."/>
            <person name="Sone E.D."/>
            <person name="Koren S."/>
            <person name="Silverstein K.A.T."/>
            <person name="Beckman K.B."/>
            <person name="Gohl D.M."/>
        </authorList>
    </citation>
    <scope>NUCLEOTIDE SEQUENCE</scope>
    <source>
        <strain evidence="1">Duluth1</strain>
        <tissue evidence="1">Whole animal</tissue>
    </source>
</reference>
<keyword evidence="2" id="KW-1185">Reference proteome</keyword>
<name>A0A9D4M3F4_DREPO</name>
<dbReference type="Proteomes" id="UP000828390">
    <property type="component" value="Unassembled WGS sequence"/>
</dbReference>
<comment type="caution">
    <text evidence="1">The sequence shown here is derived from an EMBL/GenBank/DDBJ whole genome shotgun (WGS) entry which is preliminary data.</text>
</comment>
<accession>A0A9D4M3F4</accession>
<reference evidence="1" key="2">
    <citation type="submission" date="2020-11" db="EMBL/GenBank/DDBJ databases">
        <authorList>
            <person name="McCartney M.A."/>
            <person name="Auch B."/>
            <person name="Kono T."/>
            <person name="Mallez S."/>
            <person name="Becker A."/>
            <person name="Gohl D.M."/>
            <person name="Silverstein K.A.T."/>
            <person name="Koren S."/>
            <person name="Bechman K.B."/>
            <person name="Herman A."/>
            <person name="Abrahante J.E."/>
            <person name="Garbe J."/>
        </authorList>
    </citation>
    <scope>NUCLEOTIDE SEQUENCE</scope>
    <source>
        <strain evidence="1">Duluth1</strain>
        <tissue evidence="1">Whole animal</tissue>
    </source>
</reference>